<dbReference type="RefSeq" id="WP_091243642.1">
    <property type="nucleotide sequence ID" value="NZ_FNAG01000009.1"/>
</dbReference>
<evidence type="ECO:0000313" key="3">
    <source>
        <dbReference type="Proteomes" id="UP000199603"/>
    </source>
</evidence>
<dbReference type="OrthoDB" id="6266382at2"/>
<organism evidence="2 3">
    <name type="scientific">Aquimonas voraii</name>
    <dbReference type="NCBI Taxonomy" id="265719"/>
    <lineage>
        <taxon>Bacteria</taxon>
        <taxon>Pseudomonadati</taxon>
        <taxon>Pseudomonadota</taxon>
        <taxon>Gammaproteobacteria</taxon>
        <taxon>Lysobacterales</taxon>
        <taxon>Lysobacteraceae</taxon>
        <taxon>Aquimonas</taxon>
    </lineage>
</organism>
<proteinExistence type="predicted"/>
<dbReference type="EMBL" id="FNAG01000009">
    <property type="protein sequence ID" value="SDD86293.1"/>
    <property type="molecule type" value="Genomic_DNA"/>
</dbReference>
<name>A0A1G6Y8H4_9GAMM</name>
<evidence type="ECO:0000256" key="1">
    <source>
        <dbReference type="SAM" id="SignalP"/>
    </source>
</evidence>
<keyword evidence="1" id="KW-0732">Signal</keyword>
<feature type="signal peptide" evidence="1">
    <location>
        <begin position="1"/>
        <end position="19"/>
    </location>
</feature>
<keyword evidence="3" id="KW-1185">Reference proteome</keyword>
<protein>
    <submittedName>
        <fullName evidence="2">Uncharacterized protein</fullName>
    </submittedName>
</protein>
<dbReference type="AlphaFoldDB" id="A0A1G6Y8H4"/>
<dbReference type="STRING" id="265719.SAMN04488509_10910"/>
<reference evidence="2 3" key="1">
    <citation type="submission" date="2016-10" db="EMBL/GenBank/DDBJ databases">
        <authorList>
            <person name="de Groot N.N."/>
        </authorList>
    </citation>
    <scope>NUCLEOTIDE SEQUENCE [LARGE SCALE GENOMIC DNA]</scope>
    <source>
        <strain evidence="2 3">DSM 16957</strain>
    </source>
</reference>
<accession>A0A1G6Y8H4</accession>
<feature type="chain" id="PRO_5011706717" evidence="1">
    <location>
        <begin position="20"/>
        <end position="130"/>
    </location>
</feature>
<sequence length="130" mass="13942">MLRYIVFVLALGAAAHAHAVPWCYRGHIVEVANYSLDGAQLTSFAAANGITDHYWAASFAAHQTCQVHAGWNGPSFGVPGAGQVEGLPYSPAGLLSGNGYHMSQGVAFRCKKCFPLMVVKPVREVELRPE</sequence>
<evidence type="ECO:0000313" key="2">
    <source>
        <dbReference type="EMBL" id="SDD86293.1"/>
    </source>
</evidence>
<dbReference type="Proteomes" id="UP000199603">
    <property type="component" value="Unassembled WGS sequence"/>
</dbReference>
<gene>
    <name evidence="2" type="ORF">SAMN04488509_10910</name>
</gene>